<dbReference type="GO" id="GO:0000455">
    <property type="term" value="P:enzyme-directed rRNA pseudouridine synthesis"/>
    <property type="evidence" value="ECO:0007669"/>
    <property type="project" value="TreeGrafter"/>
</dbReference>
<evidence type="ECO:0000256" key="5">
    <source>
        <dbReference type="ARBA" id="ARBA00057241"/>
    </source>
</evidence>
<evidence type="ECO:0000256" key="3">
    <source>
        <dbReference type="ARBA" id="ARBA00022664"/>
    </source>
</evidence>
<dbReference type="GO" id="GO:0003723">
    <property type="term" value="F:RNA binding"/>
    <property type="evidence" value="ECO:0007669"/>
    <property type="project" value="InterPro"/>
</dbReference>
<dbReference type="InterPro" id="IPR050188">
    <property type="entry name" value="RluA_PseudoU_synthase"/>
</dbReference>
<dbReference type="InterPro" id="IPR006224">
    <property type="entry name" value="PsdUridine_synth_RluA-like_CS"/>
</dbReference>
<dbReference type="CDD" id="cd02557">
    <property type="entry name" value="PseudoU_synth_ScRIB2"/>
    <property type="match status" value="1"/>
</dbReference>
<dbReference type="InterPro" id="IPR020103">
    <property type="entry name" value="PsdUridine_synth_cat_dom_sf"/>
</dbReference>
<dbReference type="SUPFAM" id="SSF55120">
    <property type="entry name" value="Pseudouridine synthase"/>
    <property type="match status" value="1"/>
</dbReference>
<dbReference type="GO" id="GO:0006397">
    <property type="term" value="P:mRNA processing"/>
    <property type="evidence" value="ECO:0007669"/>
    <property type="project" value="UniProtKB-KW"/>
</dbReference>
<comment type="caution">
    <text evidence="11">The sequence shown here is derived from an EMBL/GenBank/DDBJ whole genome shotgun (WGS) entry which is preliminary data.</text>
</comment>
<dbReference type="AlphaFoldDB" id="A0AAN9TLW8"/>
<feature type="active site" evidence="8">
    <location>
        <position position="303"/>
    </location>
</feature>
<dbReference type="PANTHER" id="PTHR21600:SF40">
    <property type="entry name" value="PSEUDOURIDYLATE SYNTHASE RPUSD2"/>
    <property type="match status" value="1"/>
</dbReference>
<dbReference type="NCBIfam" id="TIGR00005">
    <property type="entry name" value="rluA_subfam"/>
    <property type="match status" value="1"/>
</dbReference>
<dbReference type="PANTHER" id="PTHR21600">
    <property type="entry name" value="MITOCHONDRIAL RNA PSEUDOURIDINE SYNTHASE"/>
    <property type="match status" value="1"/>
</dbReference>
<keyword evidence="12" id="KW-1185">Reference proteome</keyword>
<evidence type="ECO:0000256" key="1">
    <source>
        <dbReference type="ARBA" id="ARBA00010876"/>
    </source>
</evidence>
<protein>
    <recommendedName>
        <fullName evidence="6">Pseudouridylate synthase RPUSD2</fullName>
    </recommendedName>
    <alternativeName>
        <fullName evidence="7">RNA pseudouridylate synthase domain-containing protein 2</fullName>
    </alternativeName>
</protein>
<evidence type="ECO:0000256" key="2">
    <source>
        <dbReference type="ARBA" id="ARBA00022553"/>
    </source>
</evidence>
<feature type="region of interest" description="Disordered" evidence="9">
    <location>
        <begin position="495"/>
        <end position="523"/>
    </location>
</feature>
<evidence type="ECO:0000256" key="6">
    <source>
        <dbReference type="ARBA" id="ARBA00072682"/>
    </source>
</evidence>
<evidence type="ECO:0000313" key="11">
    <source>
        <dbReference type="EMBL" id="KAK7575481.1"/>
    </source>
</evidence>
<evidence type="ECO:0000313" key="12">
    <source>
        <dbReference type="Proteomes" id="UP001367676"/>
    </source>
</evidence>
<evidence type="ECO:0000256" key="9">
    <source>
        <dbReference type="SAM" id="MobiDB-lite"/>
    </source>
</evidence>
<comment type="function">
    <text evidence="5">Pseudouridine synthase that catalyzes pseudouridylation of mRNAs.</text>
</comment>
<dbReference type="InterPro" id="IPR006145">
    <property type="entry name" value="PsdUridine_synth_RsuA/RluA"/>
</dbReference>
<reference evidence="11 12" key="1">
    <citation type="submission" date="2024-03" db="EMBL/GenBank/DDBJ databases">
        <title>Adaptation during the transition from Ophiocordyceps entomopathogen to insect associate is accompanied by gene loss and intensified selection.</title>
        <authorList>
            <person name="Ward C.M."/>
            <person name="Onetto C.A."/>
            <person name="Borneman A.R."/>
        </authorList>
    </citation>
    <scope>NUCLEOTIDE SEQUENCE [LARGE SCALE GENOMIC DNA]</scope>
    <source>
        <strain evidence="11">AWRI1</strain>
        <tissue evidence="11">Single Adult Female</tissue>
    </source>
</reference>
<evidence type="ECO:0000259" key="10">
    <source>
        <dbReference type="Pfam" id="PF00849"/>
    </source>
</evidence>
<dbReference type="Gene3D" id="3.30.2350.10">
    <property type="entry name" value="Pseudouridine synthase"/>
    <property type="match status" value="1"/>
</dbReference>
<dbReference type="GO" id="GO:0009982">
    <property type="term" value="F:pseudouridine synthase activity"/>
    <property type="evidence" value="ECO:0007669"/>
    <property type="project" value="InterPro"/>
</dbReference>
<accession>A0AAN9TLW8</accession>
<dbReference type="Pfam" id="PF00849">
    <property type="entry name" value="PseudoU_synth_2"/>
    <property type="match status" value="1"/>
</dbReference>
<dbReference type="PROSITE" id="PS01129">
    <property type="entry name" value="PSI_RLU"/>
    <property type="match status" value="1"/>
</dbReference>
<evidence type="ECO:0000256" key="8">
    <source>
        <dbReference type="PIRSR" id="PIRSR606225-1"/>
    </source>
</evidence>
<comment type="similarity">
    <text evidence="1">Belongs to the pseudouridine synthase RluA family.</text>
</comment>
<keyword evidence="4" id="KW-0413">Isomerase</keyword>
<dbReference type="EMBL" id="JBBCAQ010000036">
    <property type="protein sequence ID" value="KAK7575481.1"/>
    <property type="molecule type" value="Genomic_DNA"/>
</dbReference>
<keyword evidence="2" id="KW-0597">Phosphoprotein</keyword>
<name>A0AAN9TLW8_9HEMI</name>
<dbReference type="InterPro" id="IPR006225">
    <property type="entry name" value="PsdUridine_synth_RluC/D"/>
</dbReference>
<feature type="domain" description="Pseudouridine synthase RsuA/RluA-like" evidence="10">
    <location>
        <begin position="260"/>
        <end position="408"/>
    </location>
</feature>
<gene>
    <name evidence="11" type="ORF">V9T40_011767</name>
</gene>
<evidence type="ECO:0000256" key="7">
    <source>
        <dbReference type="ARBA" id="ARBA00080257"/>
    </source>
</evidence>
<keyword evidence="3" id="KW-0507">mRNA processing</keyword>
<organism evidence="11 12">
    <name type="scientific">Parthenolecanium corni</name>
    <dbReference type="NCBI Taxonomy" id="536013"/>
    <lineage>
        <taxon>Eukaryota</taxon>
        <taxon>Metazoa</taxon>
        <taxon>Ecdysozoa</taxon>
        <taxon>Arthropoda</taxon>
        <taxon>Hexapoda</taxon>
        <taxon>Insecta</taxon>
        <taxon>Pterygota</taxon>
        <taxon>Neoptera</taxon>
        <taxon>Paraneoptera</taxon>
        <taxon>Hemiptera</taxon>
        <taxon>Sternorrhyncha</taxon>
        <taxon>Coccoidea</taxon>
        <taxon>Coccidae</taxon>
        <taxon>Parthenolecanium</taxon>
    </lineage>
</organism>
<dbReference type="FunFam" id="3.30.2350.10:FF:000010">
    <property type="entry name" value="RNA pseudouridine synthase domain-containing 2"/>
    <property type="match status" value="1"/>
</dbReference>
<feature type="compositionally biased region" description="Pro residues" evidence="9">
    <location>
        <begin position="505"/>
        <end position="517"/>
    </location>
</feature>
<sequence length="619" mass="70927">MLRLPGSATAVEIKLRGEDIFSIFFRLESRKLRRRNTSRTEQTGHFFEPANSKTRPIVDFMERRVAHAAQRRAAPRRRGPAVRPARRRVSALSRLIAALFIFAPSYKKFPPLEIIRPDKMTISLFGCERKNDAEDFEKAKLETKALKAKRPGFTDERYNETSYYIENGLRKVYPYYFTFTTFTKGRWVGEKILDVFAREFRAHPVEIYEKCIKCGSLTVNYEKVDVDYRLKHNDLLANTVHRHEVPISADPITIIHMDEDIVVVNKPASIPVHPCGRYRHNTVVFILAKEYNLKNLRTIHRLDRLTSGILLFGRTTKKARLMELHIRNRQVQKEYVCRVEGKFPNDKLECVEPIEVVSYKIGVCKVSRNGKACSTTFESLFYDEASNTSVVLCQPHTGRMHQIRVHLQYLGYPVVNDPLYNHTVFGPQKGKGGVFGKSDEELITDLINIHNAEKWLGIDGDIDLSMFKSVIKNEYLDYDGRSLCLKECSREASPYDLDEDSASTSPPPASEPPPLPPALASVASSSSRSAVASRCEETESASCKVTVATQTGQETPDLSFNADKMTFDENCYECKVKYRDPKPKDLVMYLHAWKYRGPGWAYETELPEWAKNSWREPNE</sequence>
<dbReference type="Proteomes" id="UP001367676">
    <property type="component" value="Unassembled WGS sequence"/>
</dbReference>
<evidence type="ECO:0000256" key="4">
    <source>
        <dbReference type="ARBA" id="ARBA00023235"/>
    </source>
</evidence>
<proteinExistence type="inferred from homology"/>